<name>A0A0F9KR74_9ZZZZ</name>
<accession>A0A0F9KR74</accession>
<gene>
    <name evidence="1" type="ORF">LCGC14_1603670</name>
</gene>
<evidence type="ECO:0000313" key="1">
    <source>
        <dbReference type="EMBL" id="KKM24583.1"/>
    </source>
</evidence>
<feature type="non-terminal residue" evidence="1">
    <location>
        <position position="502"/>
    </location>
</feature>
<proteinExistence type="predicted"/>
<reference evidence="1" key="1">
    <citation type="journal article" date="2015" name="Nature">
        <title>Complex archaea that bridge the gap between prokaryotes and eukaryotes.</title>
        <authorList>
            <person name="Spang A."/>
            <person name="Saw J.H."/>
            <person name="Jorgensen S.L."/>
            <person name="Zaremba-Niedzwiedzka K."/>
            <person name="Martijn J."/>
            <person name="Lind A.E."/>
            <person name="van Eijk R."/>
            <person name="Schleper C."/>
            <person name="Guy L."/>
            <person name="Ettema T.J."/>
        </authorList>
    </citation>
    <scope>NUCLEOTIDE SEQUENCE</scope>
</reference>
<dbReference type="EMBL" id="LAZR01012896">
    <property type="protein sequence ID" value="KKM24583.1"/>
    <property type="molecule type" value="Genomic_DNA"/>
</dbReference>
<dbReference type="AlphaFoldDB" id="A0A0F9KR74"/>
<comment type="caution">
    <text evidence="1">The sequence shown here is derived from an EMBL/GenBank/DDBJ whole genome shotgun (WGS) entry which is preliminary data.</text>
</comment>
<sequence>MASTFLVVQNNAVSTLSSGINDAVTSLDVASGEGGLFPSTYPFHISIEDEILSCTNRSTDTLTVVRGQQSTTNVAHSTGAPVELRVTAKSVTDLNTAVNTLEDHTVLASEVEVSELATATYDDVQDYINFFGDRTLLSGGAISDNGDGTIAVASGTAWVKATDSDTAIGKFFNFSADNSVSLTDLTTNYIYLDYNGGTPQMVVATSLLTHGFKQDHILVGTAFRDGTTSHFHHVDTVGIGRINRTDMHHREEHAVHRVEGMVTSSVGTRNLGITAGVLHEGISRHGTSPFTTPNSGTADATEANTLHDADGGFATTDVGKTVHNTTDDTYAEVTAFVDSGQLTLNADIFISGENYDLDSFTYWYTTDSGSTWTEVRGSTAISNTQYNNIASGLASLTSNRYGVHWVYMEVDGEHFHVLYGQGDYKANQAEEATPPSISPNIVTQYCALIAKIIVEKDTDTLTILYPWTTVFTSSFATDHNSLANLTTGDVHTQYLLTDGTRA</sequence>
<protein>
    <submittedName>
        <fullName evidence="1">Uncharacterized protein</fullName>
    </submittedName>
</protein>
<organism evidence="1">
    <name type="scientific">marine sediment metagenome</name>
    <dbReference type="NCBI Taxonomy" id="412755"/>
    <lineage>
        <taxon>unclassified sequences</taxon>
        <taxon>metagenomes</taxon>
        <taxon>ecological metagenomes</taxon>
    </lineage>
</organism>